<dbReference type="InterPro" id="IPR038602">
    <property type="entry name" value="Mite_allergen_7_sf"/>
</dbReference>
<name>A0ABN8IWB8_9NEOP</name>
<evidence type="ECO:0000256" key="12">
    <source>
        <dbReference type="ARBA" id="ARBA00023239"/>
    </source>
</evidence>
<keyword evidence="14" id="KW-0256">Endoplasmic reticulum</keyword>
<evidence type="ECO:0000256" key="9">
    <source>
        <dbReference type="ARBA" id="ARBA00023098"/>
    </source>
</evidence>
<comment type="similarity">
    <text evidence="3 14">Belongs to the very long-chain fatty acids dehydratase HACD family.</text>
</comment>
<dbReference type="EMBL" id="OW152817">
    <property type="protein sequence ID" value="CAH2068586.1"/>
    <property type="molecule type" value="Genomic_DNA"/>
</dbReference>
<dbReference type="InterPro" id="IPR020234">
    <property type="entry name" value="Mite_allergen_group-7"/>
</dbReference>
<feature type="transmembrane region" description="Helical" evidence="14">
    <location>
        <begin position="20"/>
        <end position="38"/>
    </location>
</feature>
<evidence type="ECO:0000256" key="8">
    <source>
        <dbReference type="ARBA" id="ARBA00022989"/>
    </source>
</evidence>
<evidence type="ECO:0000256" key="14">
    <source>
        <dbReference type="RuleBase" id="RU363109"/>
    </source>
</evidence>
<evidence type="ECO:0000256" key="5">
    <source>
        <dbReference type="ARBA" id="ARBA00022516"/>
    </source>
</evidence>
<keyword evidence="5 14" id="KW-0444">Lipid biosynthesis</keyword>
<comment type="pathway">
    <text evidence="2 14">Lipid metabolism; fatty acid biosynthesis.</text>
</comment>
<comment type="catalytic activity">
    <reaction evidence="13 14">
        <text>a very-long-chain (3R)-3-hydroxyacyl-CoA = a very-long-chain (2E)-enoyl-CoA + H2O</text>
        <dbReference type="Rhea" id="RHEA:45812"/>
        <dbReference type="ChEBI" id="CHEBI:15377"/>
        <dbReference type="ChEBI" id="CHEBI:83728"/>
        <dbReference type="ChEBI" id="CHEBI:85440"/>
        <dbReference type="EC" id="4.2.1.134"/>
    </reaction>
</comment>
<evidence type="ECO:0000256" key="10">
    <source>
        <dbReference type="ARBA" id="ARBA00023136"/>
    </source>
</evidence>
<keyword evidence="11 14" id="KW-0275">Fatty acid biosynthesis</keyword>
<dbReference type="Pfam" id="PF04387">
    <property type="entry name" value="PTPLA"/>
    <property type="match status" value="1"/>
</dbReference>
<comment type="subcellular location">
    <subcellularLocation>
        <location evidence="14">Endoplasmic reticulum membrane</location>
        <topology evidence="14">Multi-pass membrane protein</topology>
    </subcellularLocation>
    <subcellularLocation>
        <location evidence="1">Membrane</location>
        <topology evidence="1">Multi-pass membrane protein</topology>
    </subcellularLocation>
</comment>
<evidence type="ECO:0000313" key="16">
    <source>
        <dbReference type="Proteomes" id="UP000837857"/>
    </source>
</evidence>
<protein>
    <recommendedName>
        <fullName evidence="4 14">Very-long-chain (3R)-3-hydroxyacyl-CoA dehydratase</fullName>
        <ecNumber evidence="4 14">4.2.1.134</ecNumber>
    </recommendedName>
</protein>
<evidence type="ECO:0000256" key="1">
    <source>
        <dbReference type="ARBA" id="ARBA00004141"/>
    </source>
</evidence>
<dbReference type="Proteomes" id="UP000837857">
    <property type="component" value="Chromosome 5"/>
</dbReference>
<evidence type="ECO:0000256" key="2">
    <source>
        <dbReference type="ARBA" id="ARBA00005194"/>
    </source>
</evidence>
<keyword evidence="8 14" id="KW-1133">Transmembrane helix</keyword>
<sequence length="378" mass="42807">MSEKEGKTAKRSEPQTFSKLYLISYNTIQTLGWSYLLWQSLVHFLNRGTLDTYWEEIKWTVIIFQNAAVLEVLHAALRLVPSGVFVVLMQVYSRVFLVCGVLLATPGGTVSPGLPLCILAWSITEIVRYAYYAVNLVKTVPQPLLFSRYSTFLVLYPLGITGELLCMSKWGHGLTADVNDYVDNTVDMLVPFIQSNGLDPMNLPEVIEGFEVKPLLITYSAWLKIYDGTMKGLVNLSRSGDQKVNYFAKMLRVRVELQFKDLEINYKYLVKVMNLGPTGGIVGSLSRFVVIDILIDFNNDEVQLQQFSLTDIGRLRVRLTGNILVDWLINPVINIFLRIFDTVIMKVVEVNIRSAVQSGIDFLNTNLQDAINHLESFN</sequence>
<accession>A0ABN8IWB8</accession>
<dbReference type="Gene3D" id="3.15.10.50">
    <property type="match status" value="1"/>
</dbReference>
<keyword evidence="7 14" id="KW-0276">Fatty acid metabolism</keyword>
<evidence type="ECO:0000256" key="11">
    <source>
        <dbReference type="ARBA" id="ARBA00023160"/>
    </source>
</evidence>
<gene>
    <name evidence="15" type="ORF">IPOD504_LOCUS14430</name>
</gene>
<keyword evidence="9 14" id="KW-0443">Lipid metabolism</keyword>
<dbReference type="InterPro" id="IPR007482">
    <property type="entry name" value="Tyr_Pase-like_PTPLA"/>
</dbReference>
<evidence type="ECO:0000256" key="3">
    <source>
        <dbReference type="ARBA" id="ARBA00007811"/>
    </source>
</evidence>
<evidence type="ECO:0000256" key="6">
    <source>
        <dbReference type="ARBA" id="ARBA00022692"/>
    </source>
</evidence>
<keyword evidence="16" id="KW-1185">Reference proteome</keyword>
<evidence type="ECO:0000256" key="7">
    <source>
        <dbReference type="ARBA" id="ARBA00022832"/>
    </source>
</evidence>
<keyword evidence="6 14" id="KW-0812">Transmembrane</keyword>
<dbReference type="PANTHER" id="PTHR11035">
    <property type="entry name" value="VERY-LONG-CHAIN (3R)-3-HYDROXYACYL-COA DEHYDRATASE"/>
    <property type="match status" value="1"/>
</dbReference>
<dbReference type="Pfam" id="PF16984">
    <property type="entry name" value="Grp7_allergen"/>
    <property type="match status" value="1"/>
</dbReference>
<proteinExistence type="inferred from homology"/>
<feature type="non-terminal residue" evidence="15">
    <location>
        <position position="378"/>
    </location>
</feature>
<evidence type="ECO:0000313" key="15">
    <source>
        <dbReference type="EMBL" id="CAH2068586.1"/>
    </source>
</evidence>
<keyword evidence="10 14" id="KW-0472">Membrane</keyword>
<dbReference type="EC" id="4.2.1.134" evidence="4 14"/>
<organism evidence="15 16">
    <name type="scientific">Iphiclides podalirius</name>
    <name type="common">scarce swallowtail</name>
    <dbReference type="NCBI Taxonomy" id="110791"/>
    <lineage>
        <taxon>Eukaryota</taxon>
        <taxon>Metazoa</taxon>
        <taxon>Ecdysozoa</taxon>
        <taxon>Arthropoda</taxon>
        <taxon>Hexapoda</taxon>
        <taxon>Insecta</taxon>
        <taxon>Pterygota</taxon>
        <taxon>Neoptera</taxon>
        <taxon>Endopterygota</taxon>
        <taxon>Lepidoptera</taxon>
        <taxon>Glossata</taxon>
        <taxon>Ditrysia</taxon>
        <taxon>Papilionoidea</taxon>
        <taxon>Papilionidae</taxon>
        <taxon>Papilioninae</taxon>
        <taxon>Iphiclides</taxon>
    </lineage>
</organism>
<dbReference type="PANTHER" id="PTHR11035:SF3">
    <property type="entry name" value="VERY-LONG-CHAIN (3R)-3-HYDROXYACYL-COA DEHYDRATASE"/>
    <property type="match status" value="1"/>
</dbReference>
<keyword evidence="12 14" id="KW-0456">Lyase</keyword>
<reference evidence="15" key="1">
    <citation type="submission" date="2022-03" db="EMBL/GenBank/DDBJ databases">
        <authorList>
            <person name="Martin H S."/>
        </authorList>
    </citation>
    <scope>NUCLEOTIDE SEQUENCE</scope>
</reference>
<evidence type="ECO:0000256" key="4">
    <source>
        <dbReference type="ARBA" id="ARBA00013122"/>
    </source>
</evidence>
<comment type="function">
    <text evidence="14">Catalyzes the third of the four reactions of the long-chain fatty acids elongation cycle. This endoplasmic reticulum-bound enzymatic process, allows the addition of two carbons to the chain of long- and very long-chain fatty acids/VLCFAs per cycle. This enzyme catalyzes the dehydration of the 3-hydroxyacyl-CoA intermediate into trans-2,3-enoyl-CoA, within each cycle of fatty acid elongation. Thereby, it participates to the production of VLCFAs of different chain lengths that are involved in multiple biological processes as precursors of membrane lipids and lipid mediators.</text>
</comment>
<comment type="caution">
    <text evidence="14">Lacks conserved residue(s) required for the propagation of feature annotation.</text>
</comment>
<evidence type="ECO:0000256" key="13">
    <source>
        <dbReference type="ARBA" id="ARBA00036671"/>
    </source>
</evidence>